<evidence type="ECO:0008006" key="3">
    <source>
        <dbReference type="Google" id="ProtNLM"/>
    </source>
</evidence>
<dbReference type="RefSeq" id="WP_183750919.1">
    <property type="nucleotide sequence ID" value="NZ_JACICC010000002.1"/>
</dbReference>
<evidence type="ECO:0000313" key="1">
    <source>
        <dbReference type="EMBL" id="MBB3808895.1"/>
    </source>
</evidence>
<organism evidence="1 2">
    <name type="scientific">Pseudochelatococcus contaminans</name>
    <dbReference type="NCBI Taxonomy" id="1538103"/>
    <lineage>
        <taxon>Bacteria</taxon>
        <taxon>Pseudomonadati</taxon>
        <taxon>Pseudomonadota</taxon>
        <taxon>Alphaproteobacteria</taxon>
        <taxon>Hyphomicrobiales</taxon>
        <taxon>Chelatococcaceae</taxon>
        <taxon>Pseudochelatococcus</taxon>
    </lineage>
</organism>
<dbReference type="AlphaFoldDB" id="A0A7W6EFQ7"/>
<reference evidence="1 2" key="1">
    <citation type="submission" date="2020-08" db="EMBL/GenBank/DDBJ databases">
        <title>Genomic Encyclopedia of Type Strains, Phase IV (KMG-IV): sequencing the most valuable type-strain genomes for metagenomic binning, comparative biology and taxonomic classification.</title>
        <authorList>
            <person name="Goeker M."/>
        </authorList>
    </citation>
    <scope>NUCLEOTIDE SEQUENCE [LARGE SCALE GENOMIC DNA]</scope>
    <source>
        <strain evidence="1 2">DSM 28760</strain>
    </source>
</reference>
<sequence>MRAVLILGAVSLILAGCQSTEESMYSAERVCLNAGLKPGSRAFDRCANAAYDENRRQSDQAATAVAVGAAAGVIGGAVVGAAAAQPRGYYYGWGPRCNRWGCW</sequence>
<evidence type="ECO:0000313" key="2">
    <source>
        <dbReference type="Proteomes" id="UP000537592"/>
    </source>
</evidence>
<protein>
    <recommendedName>
        <fullName evidence="3">Lipoprotein</fullName>
    </recommendedName>
</protein>
<keyword evidence="2" id="KW-1185">Reference proteome</keyword>
<dbReference type="EMBL" id="JACICC010000002">
    <property type="protein sequence ID" value="MBB3808895.1"/>
    <property type="molecule type" value="Genomic_DNA"/>
</dbReference>
<comment type="caution">
    <text evidence="1">The sequence shown here is derived from an EMBL/GenBank/DDBJ whole genome shotgun (WGS) entry which is preliminary data.</text>
</comment>
<gene>
    <name evidence="1" type="ORF">FHS81_000965</name>
</gene>
<dbReference type="Proteomes" id="UP000537592">
    <property type="component" value="Unassembled WGS sequence"/>
</dbReference>
<accession>A0A7W6EFQ7</accession>
<proteinExistence type="predicted"/>
<dbReference type="PROSITE" id="PS51257">
    <property type="entry name" value="PROKAR_LIPOPROTEIN"/>
    <property type="match status" value="1"/>
</dbReference>
<name>A0A7W6EFQ7_9HYPH</name>